<dbReference type="PANTHER" id="PTHR30269">
    <property type="entry name" value="TRANSMEMBRANE PROTEIN YFCA"/>
    <property type="match status" value="1"/>
</dbReference>
<proteinExistence type="inferred from homology"/>
<evidence type="ECO:0000256" key="6">
    <source>
        <dbReference type="ARBA" id="ARBA00022989"/>
    </source>
</evidence>
<reference evidence="9 10" key="1">
    <citation type="submission" date="2019-06" db="EMBL/GenBank/DDBJ databases">
        <title>Genome of new Rhodobacteraceae sp. SM1903.</title>
        <authorList>
            <person name="Ren X."/>
        </authorList>
    </citation>
    <scope>NUCLEOTIDE SEQUENCE [LARGE SCALE GENOMIC DNA]</scope>
    <source>
        <strain evidence="9 10">SM1903</strain>
    </source>
</reference>
<dbReference type="InterPro" id="IPR002781">
    <property type="entry name" value="TM_pro_TauE-like"/>
</dbReference>
<evidence type="ECO:0000256" key="3">
    <source>
        <dbReference type="ARBA" id="ARBA00022448"/>
    </source>
</evidence>
<dbReference type="InterPro" id="IPR052017">
    <property type="entry name" value="TSUP"/>
</dbReference>
<dbReference type="AlphaFoldDB" id="A0A5C5GEH1"/>
<dbReference type="Pfam" id="PF01925">
    <property type="entry name" value="TauE"/>
    <property type="match status" value="1"/>
</dbReference>
<dbReference type="EMBL" id="VFFF01000001">
    <property type="protein sequence ID" value="TNY32437.1"/>
    <property type="molecule type" value="Genomic_DNA"/>
</dbReference>
<feature type="transmembrane region" description="Helical" evidence="8">
    <location>
        <begin position="218"/>
        <end position="238"/>
    </location>
</feature>
<comment type="subcellular location">
    <subcellularLocation>
        <location evidence="1 8">Cell membrane</location>
        <topology evidence="1 8">Multi-pass membrane protein</topology>
    </subcellularLocation>
</comment>
<accession>A0A5C5GEH1</accession>
<keyword evidence="6 8" id="KW-1133">Transmembrane helix</keyword>
<keyword evidence="10" id="KW-1185">Reference proteome</keyword>
<evidence type="ECO:0000256" key="8">
    <source>
        <dbReference type="RuleBase" id="RU363041"/>
    </source>
</evidence>
<feature type="transmembrane region" description="Helical" evidence="8">
    <location>
        <begin position="97"/>
        <end position="114"/>
    </location>
</feature>
<dbReference type="OrthoDB" id="9795324at2"/>
<comment type="similarity">
    <text evidence="2 8">Belongs to the 4-toluene sulfonate uptake permease (TSUP) (TC 2.A.102) family.</text>
</comment>
<evidence type="ECO:0000313" key="10">
    <source>
        <dbReference type="Proteomes" id="UP000314011"/>
    </source>
</evidence>
<feature type="transmembrane region" description="Helical" evidence="8">
    <location>
        <begin position="126"/>
        <end position="152"/>
    </location>
</feature>
<keyword evidence="4 8" id="KW-1003">Cell membrane</keyword>
<comment type="caution">
    <text evidence="9">The sequence shown here is derived from an EMBL/GenBank/DDBJ whole genome shotgun (WGS) entry which is preliminary data.</text>
</comment>
<keyword evidence="7 8" id="KW-0472">Membrane</keyword>
<evidence type="ECO:0000313" key="9">
    <source>
        <dbReference type="EMBL" id="TNY32437.1"/>
    </source>
</evidence>
<evidence type="ECO:0000256" key="7">
    <source>
        <dbReference type="ARBA" id="ARBA00023136"/>
    </source>
</evidence>
<dbReference type="Proteomes" id="UP000314011">
    <property type="component" value="Unassembled WGS sequence"/>
</dbReference>
<feature type="transmembrane region" description="Helical" evidence="8">
    <location>
        <begin position="158"/>
        <end position="178"/>
    </location>
</feature>
<dbReference type="RefSeq" id="WP_140193114.1">
    <property type="nucleotide sequence ID" value="NZ_CP065915.1"/>
</dbReference>
<evidence type="ECO:0000256" key="2">
    <source>
        <dbReference type="ARBA" id="ARBA00009142"/>
    </source>
</evidence>
<name>A0A5C5GEH1_9RHOB</name>
<protein>
    <recommendedName>
        <fullName evidence="8">Probable membrane transporter protein</fullName>
    </recommendedName>
</protein>
<keyword evidence="3" id="KW-0813">Transport</keyword>
<feature type="transmembrane region" description="Helical" evidence="8">
    <location>
        <begin position="73"/>
        <end position="91"/>
    </location>
</feature>
<evidence type="ECO:0000256" key="4">
    <source>
        <dbReference type="ARBA" id="ARBA00022475"/>
    </source>
</evidence>
<organism evidence="9 10">
    <name type="scientific">Pelagovum pacificum</name>
    <dbReference type="NCBI Taxonomy" id="2588711"/>
    <lineage>
        <taxon>Bacteria</taxon>
        <taxon>Pseudomonadati</taxon>
        <taxon>Pseudomonadota</taxon>
        <taxon>Alphaproteobacteria</taxon>
        <taxon>Rhodobacterales</taxon>
        <taxon>Paracoccaceae</taxon>
        <taxon>Pelagovum</taxon>
    </lineage>
</organism>
<sequence>MEPYLLGLAALVAGTVRGFSGFGTAMIYLPVAGRFLDPFEAITTLMLMDLVGPLPGIPAALKHAHRADLGRLLIGLLVGMPVGFAVLLVASPDLFRTLVSGITLILLVFLVSGVRYRGTLGAGGIFGTGVASGLLGGVAGLFGPPVILVYMARPLSPAVIRANVLIFLMLADVSLIALYAGTGEIVGGAVVTGVLLMIPNLVGNWIGGRLFDERRERLYRLVSYSIIAASAIAGLPFLR</sequence>
<evidence type="ECO:0000256" key="1">
    <source>
        <dbReference type="ARBA" id="ARBA00004651"/>
    </source>
</evidence>
<keyword evidence="5 8" id="KW-0812">Transmembrane</keyword>
<feature type="transmembrane region" description="Helical" evidence="8">
    <location>
        <begin position="185"/>
        <end position="206"/>
    </location>
</feature>
<dbReference type="GO" id="GO:0005886">
    <property type="term" value="C:plasma membrane"/>
    <property type="evidence" value="ECO:0007669"/>
    <property type="project" value="UniProtKB-SubCell"/>
</dbReference>
<gene>
    <name evidence="9" type="ORF">FHY64_03860</name>
</gene>
<evidence type="ECO:0000256" key="5">
    <source>
        <dbReference type="ARBA" id="ARBA00022692"/>
    </source>
</evidence>
<dbReference type="PANTHER" id="PTHR30269:SF37">
    <property type="entry name" value="MEMBRANE TRANSPORTER PROTEIN"/>
    <property type="match status" value="1"/>
</dbReference>